<accession>A0A7J6VRE4</accession>
<organism evidence="1 2">
    <name type="scientific">Thalictrum thalictroides</name>
    <name type="common">Rue-anemone</name>
    <name type="synonym">Anemone thalictroides</name>
    <dbReference type="NCBI Taxonomy" id="46969"/>
    <lineage>
        <taxon>Eukaryota</taxon>
        <taxon>Viridiplantae</taxon>
        <taxon>Streptophyta</taxon>
        <taxon>Embryophyta</taxon>
        <taxon>Tracheophyta</taxon>
        <taxon>Spermatophyta</taxon>
        <taxon>Magnoliopsida</taxon>
        <taxon>Ranunculales</taxon>
        <taxon>Ranunculaceae</taxon>
        <taxon>Thalictroideae</taxon>
        <taxon>Thalictrum</taxon>
    </lineage>
</organism>
<dbReference type="Proteomes" id="UP000554482">
    <property type="component" value="Unassembled WGS sequence"/>
</dbReference>
<sequence>MSLRQKRQRFEEYETSSESGGFYIPVIRNKGISGGDGGMVHVNEGVSAKNKFDENLDEWEKGEMESVAGNEQVLVAEVAACGRTVSKTTCDNG</sequence>
<proteinExistence type="predicted"/>
<evidence type="ECO:0000313" key="1">
    <source>
        <dbReference type="EMBL" id="KAF5186942.1"/>
    </source>
</evidence>
<feature type="non-terminal residue" evidence="1">
    <location>
        <position position="93"/>
    </location>
</feature>
<dbReference type="EMBL" id="JABWDY010028666">
    <property type="protein sequence ID" value="KAF5186942.1"/>
    <property type="molecule type" value="Genomic_DNA"/>
</dbReference>
<reference evidence="1 2" key="1">
    <citation type="submission" date="2020-06" db="EMBL/GenBank/DDBJ databases">
        <title>Transcriptomic and genomic resources for Thalictrum thalictroides and T. hernandezii: Facilitating candidate gene discovery in an emerging model plant lineage.</title>
        <authorList>
            <person name="Arias T."/>
            <person name="Riano-Pachon D.M."/>
            <person name="Di Stilio V.S."/>
        </authorList>
    </citation>
    <scope>NUCLEOTIDE SEQUENCE [LARGE SCALE GENOMIC DNA]</scope>
    <source>
        <strain evidence="2">cv. WT478/WT964</strain>
        <tissue evidence="1">Leaves</tissue>
    </source>
</reference>
<comment type="caution">
    <text evidence="1">The sequence shown here is derived from an EMBL/GenBank/DDBJ whole genome shotgun (WGS) entry which is preliminary data.</text>
</comment>
<evidence type="ECO:0000313" key="2">
    <source>
        <dbReference type="Proteomes" id="UP000554482"/>
    </source>
</evidence>
<name>A0A7J6VRE4_THATH</name>
<dbReference type="AlphaFoldDB" id="A0A7J6VRE4"/>
<keyword evidence="2" id="KW-1185">Reference proteome</keyword>
<gene>
    <name evidence="1" type="ORF">FRX31_023471</name>
</gene>
<protein>
    <submittedName>
        <fullName evidence="1">Uncharacterized protein</fullName>
    </submittedName>
</protein>